<keyword evidence="3 5" id="KW-0067">ATP-binding</keyword>
<dbReference type="RefSeq" id="WP_349077702.1">
    <property type="nucleotide sequence ID" value="NZ_JBBMEI010000009.1"/>
</dbReference>
<dbReference type="InterPro" id="IPR001404">
    <property type="entry name" value="Hsp90_fam"/>
</dbReference>
<evidence type="ECO:0000256" key="3">
    <source>
        <dbReference type="ARBA" id="ARBA00022840"/>
    </source>
</evidence>
<dbReference type="Pfam" id="PF13589">
    <property type="entry name" value="HATPase_c_3"/>
    <property type="match status" value="1"/>
</dbReference>
<proteinExistence type="inferred from homology"/>
<evidence type="ECO:0000313" key="6">
    <source>
        <dbReference type="Proteomes" id="UP001446032"/>
    </source>
</evidence>
<organism evidence="5 6">
    <name type="scientific">Blautia intestinihominis</name>
    <dbReference type="NCBI Taxonomy" id="3133152"/>
    <lineage>
        <taxon>Bacteria</taxon>
        <taxon>Bacillati</taxon>
        <taxon>Bacillota</taxon>
        <taxon>Clostridia</taxon>
        <taxon>Lachnospirales</taxon>
        <taxon>Lachnospiraceae</taxon>
        <taxon>Blautia</taxon>
    </lineage>
</organism>
<keyword evidence="2" id="KW-0547">Nucleotide-binding</keyword>
<dbReference type="SUPFAM" id="SSF55874">
    <property type="entry name" value="ATPase domain of HSP90 chaperone/DNA topoisomerase II/histidine kinase"/>
    <property type="match status" value="1"/>
</dbReference>
<dbReference type="EMBL" id="JBBMEI010000009">
    <property type="protein sequence ID" value="MEQ2357639.1"/>
    <property type="molecule type" value="Genomic_DNA"/>
</dbReference>
<gene>
    <name evidence="5" type="ORF">WMO75_04645</name>
</gene>
<dbReference type="Gene3D" id="3.30.565.10">
    <property type="entry name" value="Histidine kinase-like ATPase, C-terminal domain"/>
    <property type="match status" value="1"/>
</dbReference>
<dbReference type="InterPro" id="IPR036890">
    <property type="entry name" value="HATPase_C_sf"/>
</dbReference>
<evidence type="ECO:0000256" key="4">
    <source>
        <dbReference type="ARBA" id="ARBA00023186"/>
    </source>
</evidence>
<sequence>MAVLFIKEFDLLINKFEDYFKIIGLKLYYLLPRIDKDSMKNTLDNYNFEAYIPTLIPLLTGDNIYSSKSVFARELIQNSIDAISVREAKDKSEFSKEISIELKVDKNRKKYFKITDSGTGMDRYKIERYFTSIGRSFYSGEEYEDLGISYKPISNFGIGFLSSFMVCREIDVKTKYYIENSEGLKLHIPNYDGCFFIELDKNTNIGTEIKLYMNSDINDKGIVDYIQNVMQDIKYAINIRYLNEKEEEKQKHIPAHAVRRKHESEEFKFFVPFSENGDVGMANYENEIRNNAYIDKYEYGILICRKKNLNTVNEDMILNSGIIVERASLSEIFGENMRISKYIFNSYERERAYNDIIVNFPSNWLQLDVARDNITDFSDIINDNGGADLLGEKIAESLYKQIVQYIQYTKERKTNIPAIFLQDVIQCALDFCGNQSLNKVLCTNLDALRYVVAVEFTEDGLVYKIIRRKARGKRIKIRYVEENAKKERNKWIGHLRRHEIKINYPLEENANHHNIQASKKTLMRLIEETAHRNVMYTYTIDGRTRYEIERLIKEIVGELQMEDDRKFIFKVLSVMLLNMTDKVIGNSYKKEPGVVFALKSALLQYFCIGQEEKQEMRIMYDELREVRELFNE</sequence>
<dbReference type="GO" id="GO:0005524">
    <property type="term" value="F:ATP binding"/>
    <property type="evidence" value="ECO:0007669"/>
    <property type="project" value="UniProtKB-KW"/>
</dbReference>
<accession>A0ABV1AHK0</accession>
<name>A0ABV1AHK0_9FIRM</name>
<evidence type="ECO:0000313" key="5">
    <source>
        <dbReference type="EMBL" id="MEQ2357639.1"/>
    </source>
</evidence>
<dbReference type="PANTHER" id="PTHR11528">
    <property type="entry name" value="HEAT SHOCK PROTEIN 90 FAMILY MEMBER"/>
    <property type="match status" value="1"/>
</dbReference>
<evidence type="ECO:0000256" key="1">
    <source>
        <dbReference type="ARBA" id="ARBA00008239"/>
    </source>
</evidence>
<protein>
    <submittedName>
        <fullName evidence="5">ATP-binding protein</fullName>
    </submittedName>
</protein>
<dbReference type="PRINTS" id="PR00775">
    <property type="entry name" value="HEATSHOCK90"/>
</dbReference>
<keyword evidence="6" id="KW-1185">Reference proteome</keyword>
<dbReference type="InterPro" id="IPR020575">
    <property type="entry name" value="Hsp90_N"/>
</dbReference>
<dbReference type="Proteomes" id="UP001446032">
    <property type="component" value="Unassembled WGS sequence"/>
</dbReference>
<comment type="similarity">
    <text evidence="1">Belongs to the heat shock protein 90 family.</text>
</comment>
<keyword evidence="4" id="KW-0143">Chaperone</keyword>
<comment type="caution">
    <text evidence="5">The sequence shown here is derived from an EMBL/GenBank/DDBJ whole genome shotgun (WGS) entry which is preliminary data.</text>
</comment>
<reference evidence="5 6" key="1">
    <citation type="submission" date="2024-03" db="EMBL/GenBank/DDBJ databases">
        <title>Human intestinal bacterial collection.</title>
        <authorList>
            <person name="Pauvert C."/>
            <person name="Hitch T.C.A."/>
            <person name="Clavel T."/>
        </authorList>
    </citation>
    <scope>NUCLEOTIDE SEQUENCE [LARGE SCALE GENOMIC DNA]</scope>
    <source>
        <strain evidence="5 6">CLA-AA-H95</strain>
    </source>
</reference>
<evidence type="ECO:0000256" key="2">
    <source>
        <dbReference type="ARBA" id="ARBA00022741"/>
    </source>
</evidence>